<evidence type="ECO:0000313" key="3">
    <source>
        <dbReference type="Proteomes" id="UP001620597"/>
    </source>
</evidence>
<gene>
    <name evidence="2" type="ORF">WG929_16465</name>
</gene>
<evidence type="ECO:0000256" key="1">
    <source>
        <dbReference type="SAM" id="Phobius"/>
    </source>
</evidence>
<dbReference type="PANTHER" id="PTHR34219">
    <property type="entry name" value="IRON-REGULATED INNER MEMBRANE PROTEIN-RELATED"/>
    <property type="match status" value="1"/>
</dbReference>
<dbReference type="InterPro" id="IPR005625">
    <property type="entry name" value="PepSY-ass_TM"/>
</dbReference>
<keyword evidence="1" id="KW-0812">Transmembrane</keyword>
<accession>A0ABW8NMB1</accession>
<dbReference type="EMBL" id="JBBKTX010000023">
    <property type="protein sequence ID" value="MFK4754006.1"/>
    <property type="molecule type" value="Genomic_DNA"/>
</dbReference>
<feature type="transmembrane region" description="Helical" evidence="1">
    <location>
        <begin position="164"/>
        <end position="188"/>
    </location>
</feature>
<keyword evidence="3" id="KW-1185">Reference proteome</keyword>
<feature type="transmembrane region" description="Helical" evidence="1">
    <location>
        <begin position="371"/>
        <end position="392"/>
    </location>
</feature>
<dbReference type="RefSeq" id="WP_416206977.1">
    <property type="nucleotide sequence ID" value="NZ_JBBKTX010000023.1"/>
</dbReference>
<reference evidence="2 3" key="1">
    <citation type="submission" date="2024-03" db="EMBL/GenBank/DDBJ databases">
        <title>High-quality draft genome sequence of Oceanobacter sp. wDCs-4.</title>
        <authorList>
            <person name="Dong C."/>
        </authorList>
    </citation>
    <scope>NUCLEOTIDE SEQUENCE [LARGE SCALE GENOMIC DNA]</scope>
    <source>
        <strain evidence="3">wDCs-4</strain>
    </source>
</reference>
<evidence type="ECO:0000313" key="2">
    <source>
        <dbReference type="EMBL" id="MFK4754006.1"/>
    </source>
</evidence>
<proteinExistence type="predicted"/>
<sequence length="408" mass="45782">MVNVLRPFMVRCHRVIGLATALFLFVAGATGAIISWDHELDEWLNPQLFETAIPDNTEPSQRLFTALELANRYEQQQPAAQVTWLDLHQEPGHNTLLYVEGAADPVSGQQQRLSHNQIAMNPYTGTAQSWRHWGDISLSRENLLPFLYKLHYSLHLPDGLGLELGILFMGVVAVFWTLDCLIALGISFPSRRVWRKSFRFRWRQPGHKLTFDLHRSGGVWIWPLLLIVAFSSISMNLEYQLVRPLLGQISSLTPDAFDTRSARPMNEPASPQLTREQILAIATDEARRLGWKKPPGGLYYGALHKVYGVGFYTLEGAHGDGGLGPNWLQIDSDNGDILARIETGKGTAADIFVQAQYPLHSGRILGLTGRIILSLLGVLVAMLSLTGILIWLKRTRLTSPRRTQPDRL</sequence>
<comment type="caution">
    <text evidence="2">The sequence shown here is derived from an EMBL/GenBank/DDBJ whole genome shotgun (WGS) entry which is preliminary data.</text>
</comment>
<organism evidence="2 3">
    <name type="scientific">Oceanobacter antarcticus</name>
    <dbReference type="NCBI Taxonomy" id="3133425"/>
    <lineage>
        <taxon>Bacteria</taxon>
        <taxon>Pseudomonadati</taxon>
        <taxon>Pseudomonadota</taxon>
        <taxon>Gammaproteobacteria</taxon>
        <taxon>Oceanospirillales</taxon>
        <taxon>Oceanospirillaceae</taxon>
        <taxon>Oceanobacter</taxon>
    </lineage>
</organism>
<dbReference type="Proteomes" id="UP001620597">
    <property type="component" value="Unassembled WGS sequence"/>
</dbReference>
<dbReference type="PANTHER" id="PTHR34219:SF5">
    <property type="entry name" value="BLR4505 PROTEIN"/>
    <property type="match status" value="1"/>
</dbReference>
<keyword evidence="1" id="KW-0472">Membrane</keyword>
<dbReference type="Pfam" id="PF03929">
    <property type="entry name" value="PepSY_TM"/>
    <property type="match status" value="1"/>
</dbReference>
<name>A0ABW8NMB1_9GAMM</name>
<feature type="transmembrane region" description="Helical" evidence="1">
    <location>
        <begin position="209"/>
        <end position="233"/>
    </location>
</feature>
<protein>
    <submittedName>
        <fullName evidence="2">PepSY-associated TM helix domain-containing protein</fullName>
    </submittedName>
</protein>
<keyword evidence="1" id="KW-1133">Transmembrane helix</keyword>